<feature type="region of interest" description="Disordered" evidence="2">
    <location>
        <begin position="76"/>
        <end position="96"/>
    </location>
</feature>
<protein>
    <recommendedName>
        <fullName evidence="3">Nephrocystin 3-like N-terminal domain-containing protein</fullName>
    </recommendedName>
</protein>
<feature type="domain" description="Nephrocystin 3-like N-terminal" evidence="3">
    <location>
        <begin position="187"/>
        <end position="337"/>
    </location>
</feature>
<dbReference type="Gene3D" id="3.40.50.300">
    <property type="entry name" value="P-loop containing nucleotide triphosphate hydrolases"/>
    <property type="match status" value="1"/>
</dbReference>
<dbReference type="PANTHER" id="PTHR10039">
    <property type="entry name" value="AMELOGENIN"/>
    <property type="match status" value="1"/>
</dbReference>
<keyword evidence="5" id="KW-1185">Reference proteome</keyword>
<gene>
    <name evidence="4" type="ORF">P691DRAFT_599081</name>
</gene>
<evidence type="ECO:0000259" key="3">
    <source>
        <dbReference type="Pfam" id="PF24883"/>
    </source>
</evidence>
<dbReference type="InterPro" id="IPR056884">
    <property type="entry name" value="NPHP3-like_N"/>
</dbReference>
<dbReference type="SUPFAM" id="SSF52540">
    <property type="entry name" value="P-loop containing nucleoside triphosphate hydrolases"/>
    <property type="match status" value="1"/>
</dbReference>
<dbReference type="AlphaFoldDB" id="A0A9P5X0M2"/>
<evidence type="ECO:0000313" key="5">
    <source>
        <dbReference type="Proteomes" id="UP000807342"/>
    </source>
</evidence>
<dbReference type="EMBL" id="MU152040">
    <property type="protein sequence ID" value="KAF9441140.1"/>
    <property type="molecule type" value="Genomic_DNA"/>
</dbReference>
<accession>A0A9P5X0M2</accession>
<proteinExistence type="predicted"/>
<dbReference type="InterPro" id="IPR027417">
    <property type="entry name" value="P-loop_NTPase"/>
</dbReference>
<comment type="caution">
    <text evidence="4">The sequence shown here is derived from an EMBL/GenBank/DDBJ whole genome shotgun (WGS) entry which is preliminary data.</text>
</comment>
<keyword evidence="1" id="KW-0677">Repeat</keyword>
<feature type="compositionally biased region" description="Polar residues" evidence="2">
    <location>
        <begin position="83"/>
        <end position="96"/>
    </location>
</feature>
<name>A0A9P5X0M2_9AGAR</name>
<reference evidence="4" key="1">
    <citation type="submission" date="2020-11" db="EMBL/GenBank/DDBJ databases">
        <authorList>
            <consortium name="DOE Joint Genome Institute"/>
            <person name="Ahrendt S."/>
            <person name="Riley R."/>
            <person name="Andreopoulos W."/>
            <person name="Labutti K."/>
            <person name="Pangilinan J."/>
            <person name="Ruiz-Duenas F.J."/>
            <person name="Barrasa J.M."/>
            <person name="Sanchez-Garcia M."/>
            <person name="Camarero S."/>
            <person name="Miyauchi S."/>
            <person name="Serrano A."/>
            <person name="Linde D."/>
            <person name="Babiker R."/>
            <person name="Drula E."/>
            <person name="Ayuso-Fernandez I."/>
            <person name="Pacheco R."/>
            <person name="Padilla G."/>
            <person name="Ferreira P."/>
            <person name="Barriuso J."/>
            <person name="Kellner H."/>
            <person name="Castanera R."/>
            <person name="Alfaro M."/>
            <person name="Ramirez L."/>
            <person name="Pisabarro A.G."/>
            <person name="Kuo A."/>
            <person name="Tritt A."/>
            <person name="Lipzen A."/>
            <person name="He G."/>
            <person name="Yan M."/>
            <person name="Ng V."/>
            <person name="Cullen D."/>
            <person name="Martin F."/>
            <person name="Rosso M.-N."/>
            <person name="Henrissat B."/>
            <person name="Hibbett D."/>
            <person name="Martinez A.T."/>
            <person name="Grigoriev I.V."/>
        </authorList>
    </citation>
    <scope>NUCLEOTIDE SEQUENCE</scope>
    <source>
        <strain evidence="4">MF-IS2</strain>
    </source>
</reference>
<evidence type="ECO:0000256" key="1">
    <source>
        <dbReference type="ARBA" id="ARBA00022737"/>
    </source>
</evidence>
<dbReference type="Pfam" id="PF24883">
    <property type="entry name" value="NPHP3_N"/>
    <property type="match status" value="1"/>
</dbReference>
<evidence type="ECO:0000256" key="2">
    <source>
        <dbReference type="SAM" id="MobiDB-lite"/>
    </source>
</evidence>
<dbReference type="PANTHER" id="PTHR10039:SF14">
    <property type="entry name" value="NACHT DOMAIN-CONTAINING PROTEIN"/>
    <property type="match status" value="1"/>
</dbReference>
<organism evidence="4 5">
    <name type="scientific">Macrolepiota fuliginosa MF-IS2</name>
    <dbReference type="NCBI Taxonomy" id="1400762"/>
    <lineage>
        <taxon>Eukaryota</taxon>
        <taxon>Fungi</taxon>
        <taxon>Dikarya</taxon>
        <taxon>Basidiomycota</taxon>
        <taxon>Agaricomycotina</taxon>
        <taxon>Agaricomycetes</taxon>
        <taxon>Agaricomycetidae</taxon>
        <taxon>Agaricales</taxon>
        <taxon>Agaricineae</taxon>
        <taxon>Agaricaceae</taxon>
        <taxon>Macrolepiota</taxon>
    </lineage>
</organism>
<sequence length="830" mass="94459">MQPLLHTSAAGGVPPISHPSLEPVTANQALPCEKGTDFKRNYPHHVQQDVTPHHAHPEDLIRPIHRLPNLGHLPCQESPASAHLNTPSNLPSNQQITPEDLTTRHLPPPSQTQYTTGFFNEANNFTMISPLFLNQPADSRERGNVVMDYLANNSMREAEFDSPFRGSPSRCYPGTHRGVIDSIRTFVHSEHCGLVWVHGQGAVGKSVSLQTLAKELQGDLAATFFFPTLGMCESRRVLLTIAHQLAMHYPPYCSYLCECMQIDPAFLNKTSEMLFEILFTTPTLRDLFSIHSGRRYVIIIDGLDSQDEEEQPSLLDLVHRFFRDHSTSPFVWIIASRPKAHLRAVFREIEKCLRSYKEFELCPNSEQAREDLKVYLRDEFRRIQKHFPDATPSDPWPTCDQLLKVTSASSGFFPFAFAIIEFVGQPTLGGPISRLDRVLTALDNPESTAMFPVHDLFRPLDSLYSHIMSEVPTTEFPVIHSLLGFYMSHSLIHTHGNASFQLACNILNVKYHVAYSALRGLRSSVLSLPSRSNAHNDRLRFVHRSFPDYLRNPQRSSPHTVSMGSTLADLWRCYTRIVSQWLQNHSTDGIEICWASEDQSQTARDLKEEMFEKASSSWSIIFHRYCHQWCSSSCQRKSRLQALLDVPSSEVMGFLKRIDFGCPALFGKDPIHMLNVLRWIQHTRSEFRNELILGEFPLARLDRSRLFVGLCEKKWYRGLTERSTCLETKIDYECVDQVLPVDFGGSRWVAVKRRLMGAEGLFGNLVRLLEANGPKNATVTLFGTSSDNCCGLIRHEISSSEIHYHLFPYSGTQTLFLWSSFPFLPFCYPF</sequence>
<dbReference type="OrthoDB" id="6084525at2759"/>
<evidence type="ECO:0000313" key="4">
    <source>
        <dbReference type="EMBL" id="KAF9441140.1"/>
    </source>
</evidence>
<dbReference type="Proteomes" id="UP000807342">
    <property type="component" value="Unassembled WGS sequence"/>
</dbReference>